<reference evidence="1 2" key="1">
    <citation type="journal article" date="2016" name="Mol. Biol. Evol.">
        <title>Comparative Genomics of Early-Diverging Mushroom-Forming Fungi Provides Insights into the Origins of Lignocellulose Decay Capabilities.</title>
        <authorList>
            <person name="Nagy L.G."/>
            <person name="Riley R."/>
            <person name="Tritt A."/>
            <person name="Adam C."/>
            <person name="Daum C."/>
            <person name="Floudas D."/>
            <person name="Sun H."/>
            <person name="Yadav J.S."/>
            <person name="Pangilinan J."/>
            <person name="Larsson K.H."/>
            <person name="Matsuura K."/>
            <person name="Barry K."/>
            <person name="Labutti K."/>
            <person name="Kuo R."/>
            <person name="Ohm R.A."/>
            <person name="Bhattacharya S.S."/>
            <person name="Shirouzu T."/>
            <person name="Yoshinaga Y."/>
            <person name="Martin F.M."/>
            <person name="Grigoriev I.V."/>
            <person name="Hibbett D.S."/>
        </authorList>
    </citation>
    <scope>NUCLEOTIDE SEQUENCE [LARGE SCALE GENOMIC DNA]</scope>
    <source>
        <strain evidence="1 2">93-53</strain>
    </source>
</reference>
<dbReference type="GeneID" id="63824280"/>
<evidence type="ECO:0000313" key="1">
    <source>
        <dbReference type="EMBL" id="KZT03095.1"/>
    </source>
</evidence>
<evidence type="ECO:0000313" key="2">
    <source>
        <dbReference type="Proteomes" id="UP000076871"/>
    </source>
</evidence>
<protein>
    <submittedName>
        <fullName evidence="1">Uncharacterized protein</fullName>
    </submittedName>
</protein>
<dbReference type="AlphaFoldDB" id="A0A165CMS1"/>
<gene>
    <name evidence="1" type="ORF">LAESUDRAFT_716470</name>
</gene>
<dbReference type="Proteomes" id="UP000076871">
    <property type="component" value="Unassembled WGS sequence"/>
</dbReference>
<accession>A0A165CMS1</accession>
<dbReference type="RefSeq" id="XP_040760835.1">
    <property type="nucleotide sequence ID" value="XM_040907251.1"/>
</dbReference>
<proteinExistence type="predicted"/>
<keyword evidence="2" id="KW-1185">Reference proteome</keyword>
<dbReference type="InParanoid" id="A0A165CMS1"/>
<sequence length="175" mass="19630">MSLPSIGKLGGSSLERWNCRRRWRQAGRRYFGHGFGCVLRCWSPEPSAPGQLRNCAFTTTESPLRRYHVDVPIYAVVVGWTCQGTCVAEGWLRRSTVRVLNRAPDKTRHGIPNIDASTITRTLRQCDVKHECLISGSPSLLAYYATKSRIESEEHEQSILAGGKCGNFEADFKQS</sequence>
<name>A0A165CMS1_9APHY</name>
<dbReference type="EMBL" id="KV427647">
    <property type="protein sequence ID" value="KZT03095.1"/>
    <property type="molecule type" value="Genomic_DNA"/>
</dbReference>
<organism evidence="1 2">
    <name type="scientific">Laetiporus sulphureus 93-53</name>
    <dbReference type="NCBI Taxonomy" id="1314785"/>
    <lineage>
        <taxon>Eukaryota</taxon>
        <taxon>Fungi</taxon>
        <taxon>Dikarya</taxon>
        <taxon>Basidiomycota</taxon>
        <taxon>Agaricomycotina</taxon>
        <taxon>Agaricomycetes</taxon>
        <taxon>Polyporales</taxon>
        <taxon>Laetiporus</taxon>
    </lineage>
</organism>